<dbReference type="GeneID" id="70192570"/>
<dbReference type="EMBL" id="JAGTJQ010000001">
    <property type="protein sequence ID" value="KAH7040096.1"/>
    <property type="molecule type" value="Genomic_DNA"/>
</dbReference>
<proteinExistence type="predicted"/>
<name>A0A9P8YIS0_9PEZI</name>
<evidence type="ECO:0000313" key="2">
    <source>
        <dbReference type="EMBL" id="KAH7040096.1"/>
    </source>
</evidence>
<protein>
    <submittedName>
        <fullName evidence="2">Uncharacterized protein</fullName>
    </submittedName>
</protein>
<feature type="chain" id="PRO_5040423179" evidence="1">
    <location>
        <begin position="32"/>
        <end position="164"/>
    </location>
</feature>
<reference evidence="2" key="1">
    <citation type="journal article" date="2021" name="Nat. Commun.">
        <title>Genetic determinants of endophytism in the Arabidopsis root mycobiome.</title>
        <authorList>
            <person name="Mesny F."/>
            <person name="Miyauchi S."/>
            <person name="Thiergart T."/>
            <person name="Pickel B."/>
            <person name="Atanasova L."/>
            <person name="Karlsson M."/>
            <person name="Huettel B."/>
            <person name="Barry K.W."/>
            <person name="Haridas S."/>
            <person name="Chen C."/>
            <person name="Bauer D."/>
            <person name="Andreopoulos W."/>
            <person name="Pangilinan J."/>
            <person name="LaButti K."/>
            <person name="Riley R."/>
            <person name="Lipzen A."/>
            <person name="Clum A."/>
            <person name="Drula E."/>
            <person name="Henrissat B."/>
            <person name="Kohler A."/>
            <person name="Grigoriev I.V."/>
            <person name="Martin F.M."/>
            <person name="Hacquard S."/>
        </authorList>
    </citation>
    <scope>NUCLEOTIDE SEQUENCE</scope>
    <source>
        <strain evidence="2">MPI-CAGE-CH-0230</strain>
    </source>
</reference>
<feature type="signal peptide" evidence="1">
    <location>
        <begin position="1"/>
        <end position="31"/>
    </location>
</feature>
<keyword evidence="3" id="KW-1185">Reference proteome</keyword>
<organism evidence="2 3">
    <name type="scientific">Microdochium trichocladiopsis</name>
    <dbReference type="NCBI Taxonomy" id="1682393"/>
    <lineage>
        <taxon>Eukaryota</taxon>
        <taxon>Fungi</taxon>
        <taxon>Dikarya</taxon>
        <taxon>Ascomycota</taxon>
        <taxon>Pezizomycotina</taxon>
        <taxon>Sordariomycetes</taxon>
        <taxon>Xylariomycetidae</taxon>
        <taxon>Xylariales</taxon>
        <taxon>Microdochiaceae</taxon>
        <taxon>Microdochium</taxon>
    </lineage>
</organism>
<keyword evidence="1" id="KW-0732">Signal</keyword>
<evidence type="ECO:0000256" key="1">
    <source>
        <dbReference type="SAM" id="SignalP"/>
    </source>
</evidence>
<sequence length="164" mass="18342">MGAPVCRPLLQRSSANLCLFSWVPIWALAAAARQQNKLHERELRQSVSGSSPQSLEAFPRWVAPLPVRLTLKLSPCLWIPGEGGDKRKPYIEGCVSPRMEDEAKLTLSDPGTYQIIHTIAHACSGFDLASKRQALPRHEKHWIRTYHIPTPPHITGLCHHHPLG</sequence>
<gene>
    <name evidence="2" type="ORF">B0I36DRAFT_5581</name>
</gene>
<comment type="caution">
    <text evidence="2">The sequence shown here is derived from an EMBL/GenBank/DDBJ whole genome shotgun (WGS) entry which is preliminary data.</text>
</comment>
<dbReference type="AlphaFoldDB" id="A0A9P8YIS0"/>
<dbReference type="RefSeq" id="XP_046018151.1">
    <property type="nucleotide sequence ID" value="XM_046163024.1"/>
</dbReference>
<accession>A0A9P8YIS0</accession>
<evidence type="ECO:0000313" key="3">
    <source>
        <dbReference type="Proteomes" id="UP000756346"/>
    </source>
</evidence>
<dbReference type="Proteomes" id="UP000756346">
    <property type="component" value="Unassembled WGS sequence"/>
</dbReference>